<keyword evidence="1" id="KW-1133">Transmembrane helix</keyword>
<dbReference type="EMBL" id="PDXB01000019">
    <property type="protein sequence ID" value="RYN25432.1"/>
    <property type="molecule type" value="Genomic_DNA"/>
</dbReference>
<reference evidence="2" key="1">
    <citation type="submission" date="2017-10" db="EMBL/GenBank/DDBJ databases">
        <authorList>
            <person name="Armitage A.D."/>
            <person name="Barbara D.J."/>
            <person name="Woodhall J.W."/>
            <person name="Sreenivasaprasad S."/>
            <person name="Lane C.R."/>
            <person name="Clarkson J.P."/>
            <person name="Harrison R.J."/>
        </authorList>
    </citation>
    <scope>NUCLEOTIDE SEQUENCE</scope>
    <source>
        <strain evidence="2">FERA 1164</strain>
    </source>
</reference>
<name>A0A4Q4MSB8_9PLEO</name>
<reference evidence="2 4" key="2">
    <citation type="journal article" date="2019" name="bioRxiv">
        <title>Genomics, evolutionary history and diagnostics of the Alternaria alternata species group including apple and Asian pear pathotypes.</title>
        <authorList>
            <person name="Armitage A.D."/>
            <person name="Cockerton H.M."/>
            <person name="Sreenivasaprasad S."/>
            <person name="Woodhall J.W."/>
            <person name="Lane C.R."/>
            <person name="Harrison R.J."/>
            <person name="Clarkson J.P."/>
        </authorList>
    </citation>
    <scope>NUCLEOTIDE SEQUENCE [LARGE SCALE GENOMIC DNA]</scope>
    <source>
        <strain evidence="4">FERA 1082</strain>
        <strain evidence="2">FERA 1164</strain>
    </source>
</reference>
<accession>A0A4Q4MSB8</accession>
<reference evidence="3" key="3">
    <citation type="journal article" date="2019" name="J. ISSAAS">
        <title>Genomics, evolutionary history and diagnostics of the Alternaria alternata species group including apple and Asian pear pathotypes.</title>
        <authorList>
            <person name="Armitage A.D."/>
            <person name="Cockerton H.M."/>
            <person name="Sreenivasaprasad S."/>
            <person name="Woodhall J."/>
            <person name="Lane C."/>
            <person name="Harrison R.J."/>
            <person name="Clarkson J.P."/>
        </authorList>
    </citation>
    <scope>NUCLEOTIDE SEQUENCE</scope>
    <source>
        <strain evidence="3">FERA 1082</strain>
    </source>
</reference>
<dbReference type="AlphaFoldDB" id="A0A4Q4MSB8"/>
<gene>
    <name evidence="3" type="ORF">AA0114_g2016</name>
    <name evidence="2" type="ORF">AA0115_g7557</name>
</gene>
<evidence type="ECO:0000313" key="2">
    <source>
        <dbReference type="EMBL" id="RYN25432.1"/>
    </source>
</evidence>
<comment type="caution">
    <text evidence="3">The sequence shown here is derived from an EMBL/GenBank/DDBJ whole genome shotgun (WGS) entry which is preliminary data.</text>
</comment>
<evidence type="ECO:0000313" key="3">
    <source>
        <dbReference type="EMBL" id="RYN58349.1"/>
    </source>
</evidence>
<sequence length="119" mass="13891">MFPSDHESQTLLSSLVAKHGFDSDILRYESWNHHRHNEPEISYPYFGNRLAELYEELQNPKPRTRLESWFERKSGARYMLMATMIGVFIAVIIGILGLGISGFQAYVSYQQWKHPIKDT</sequence>
<keyword evidence="1" id="KW-0812">Transmembrane</keyword>
<proteinExistence type="predicted"/>
<keyword evidence="1" id="KW-0472">Membrane</keyword>
<dbReference type="Proteomes" id="UP000292340">
    <property type="component" value="Unassembled WGS sequence"/>
</dbReference>
<evidence type="ECO:0000256" key="1">
    <source>
        <dbReference type="SAM" id="Phobius"/>
    </source>
</evidence>
<dbReference type="Proteomes" id="UP000292402">
    <property type="component" value="Unassembled WGS sequence"/>
</dbReference>
<organism evidence="3 4">
    <name type="scientific">Alternaria tenuissima</name>
    <dbReference type="NCBI Taxonomy" id="119927"/>
    <lineage>
        <taxon>Eukaryota</taxon>
        <taxon>Fungi</taxon>
        <taxon>Dikarya</taxon>
        <taxon>Ascomycota</taxon>
        <taxon>Pezizomycotina</taxon>
        <taxon>Dothideomycetes</taxon>
        <taxon>Pleosporomycetidae</taxon>
        <taxon>Pleosporales</taxon>
        <taxon>Pleosporineae</taxon>
        <taxon>Pleosporaceae</taxon>
        <taxon>Alternaria</taxon>
        <taxon>Alternaria sect. Alternaria</taxon>
        <taxon>Alternaria alternata complex</taxon>
    </lineage>
</organism>
<protein>
    <submittedName>
        <fullName evidence="3">Uncharacterized protein</fullName>
    </submittedName>
</protein>
<feature type="transmembrane region" description="Helical" evidence="1">
    <location>
        <begin position="78"/>
        <end position="100"/>
    </location>
</feature>
<evidence type="ECO:0000313" key="4">
    <source>
        <dbReference type="Proteomes" id="UP000292402"/>
    </source>
</evidence>
<dbReference type="OrthoDB" id="5428890at2759"/>
<dbReference type="EMBL" id="PDXA01000005">
    <property type="protein sequence ID" value="RYN58349.1"/>
    <property type="molecule type" value="Genomic_DNA"/>
</dbReference>